<comment type="subcellular location">
    <subcellularLocation>
        <location evidence="1">Nucleus</location>
    </subcellularLocation>
</comment>
<dbReference type="InParanoid" id="E0VCR7"/>
<proteinExistence type="predicted"/>
<dbReference type="Proteomes" id="UP000009046">
    <property type="component" value="Unassembled WGS sequence"/>
</dbReference>
<name>E0VCR7_PEDHC</name>
<dbReference type="EMBL" id="AAZO01001135">
    <property type="status" value="NOT_ANNOTATED_CDS"/>
    <property type="molecule type" value="Genomic_DNA"/>
</dbReference>
<dbReference type="Gene3D" id="1.10.10.60">
    <property type="entry name" value="Homeodomain-like"/>
    <property type="match status" value="1"/>
</dbReference>
<dbReference type="GO" id="GO:0005634">
    <property type="term" value="C:nucleus"/>
    <property type="evidence" value="ECO:0007669"/>
    <property type="project" value="UniProtKB-SubCell"/>
</dbReference>
<dbReference type="RefSeq" id="XP_002423911.1">
    <property type="nucleotide sequence ID" value="XM_002423866.1"/>
</dbReference>
<evidence type="ECO:0000313" key="4">
    <source>
        <dbReference type="EMBL" id="EEB11173.1"/>
    </source>
</evidence>
<feature type="compositionally biased region" description="Basic and acidic residues" evidence="2">
    <location>
        <begin position="27"/>
        <end position="47"/>
    </location>
</feature>
<dbReference type="EnsemblMetazoa" id="PHUM095400-RA">
    <property type="protein sequence ID" value="PHUM095400-PA"/>
    <property type="gene ID" value="PHUM095400"/>
</dbReference>
<reference evidence="4" key="1">
    <citation type="submission" date="2007-04" db="EMBL/GenBank/DDBJ databases">
        <title>Annotation of Pediculus humanus corporis strain USDA.</title>
        <authorList>
            <person name="Kirkness E."/>
            <person name="Hannick L."/>
            <person name="Hass B."/>
            <person name="Bruggner R."/>
            <person name="Lawson D."/>
            <person name="Bidwell S."/>
            <person name="Joardar V."/>
            <person name="Caler E."/>
            <person name="Walenz B."/>
            <person name="Inman J."/>
            <person name="Schobel S."/>
            <person name="Galinsky K."/>
            <person name="Amedeo P."/>
            <person name="Strausberg R."/>
        </authorList>
    </citation>
    <scope>NUCLEOTIDE SEQUENCE</scope>
    <source>
        <strain evidence="4">USDA</strain>
    </source>
</reference>
<dbReference type="OrthoDB" id="10257855at2759"/>
<dbReference type="AlphaFoldDB" id="E0VCR7"/>
<organism>
    <name type="scientific">Pediculus humanus subsp. corporis</name>
    <name type="common">Body louse</name>
    <dbReference type="NCBI Taxonomy" id="121224"/>
    <lineage>
        <taxon>Eukaryota</taxon>
        <taxon>Metazoa</taxon>
        <taxon>Ecdysozoa</taxon>
        <taxon>Arthropoda</taxon>
        <taxon>Hexapoda</taxon>
        <taxon>Insecta</taxon>
        <taxon>Pterygota</taxon>
        <taxon>Neoptera</taxon>
        <taxon>Paraneoptera</taxon>
        <taxon>Psocodea</taxon>
        <taxon>Troctomorpha</taxon>
        <taxon>Phthiraptera</taxon>
        <taxon>Anoplura</taxon>
        <taxon>Pediculidae</taxon>
        <taxon>Pediculus</taxon>
    </lineage>
</organism>
<dbReference type="HOGENOM" id="CLU_687547_0_0_1"/>
<dbReference type="CTD" id="8238029"/>
<evidence type="ECO:0000259" key="3">
    <source>
        <dbReference type="Pfam" id="PF08914"/>
    </source>
</evidence>
<dbReference type="Pfam" id="PF08914">
    <property type="entry name" value="Myb_Rap1"/>
    <property type="match status" value="1"/>
</dbReference>
<feature type="domain" description="TERF2-interacting telomeric protein 1 Myb" evidence="3">
    <location>
        <begin position="73"/>
        <end position="127"/>
    </location>
</feature>
<gene>
    <name evidence="5" type="primary">8238029</name>
    <name evidence="4" type="ORF">Phum_PHUM095400</name>
</gene>
<dbReference type="InterPro" id="IPR009057">
    <property type="entry name" value="Homeodomain-like_sf"/>
</dbReference>
<keyword evidence="6" id="KW-1185">Reference proteome</keyword>
<reference evidence="5" key="3">
    <citation type="submission" date="2021-02" db="UniProtKB">
        <authorList>
            <consortium name="EnsemblMetazoa"/>
        </authorList>
    </citation>
    <scope>IDENTIFICATION</scope>
    <source>
        <strain evidence="5">USDA</strain>
    </source>
</reference>
<feature type="compositionally biased region" description="Low complexity" evidence="2">
    <location>
        <begin position="338"/>
        <end position="352"/>
    </location>
</feature>
<dbReference type="KEGG" id="phu:Phum_PHUM095400"/>
<dbReference type="VEuPathDB" id="VectorBase:PHUM095400"/>
<sequence length="401" mass="45930">MPNLFLNNYSLISSSVQSSDDNAFTNKAKENPLLKEPEPHSNSKDNDSFDEISEDDELVLDYFKYKQEARLPYTKSEDEEILNFILKSSNINKTSSISLWKFLERKKKNPPRTYQSLKNRFLRNIKPHLFTTYRHLIKNKKTMEAILSKFPELKKDLKRKSVLDDLKVINRNAVLPTTKSENNINNINSNNNNNSSNSSNSNNNNSITNANTNTDSNIEANQDVGLKEDSTNKHERIIKVNKNNSITIILNCEKQNKNSIESRRKNTLTIYDKFLKLKEENTIEPCLHCGRSDPIVVKCEIETYDNESADGISSNTNESNDSSNGRNVGNGEKRESTNKNIIIKKNSPKSPSLLDGENEDVKYICTINNNENNRRLTRSAYRKLITGQRDNLSPTKKKTNQ</sequence>
<evidence type="ECO:0000256" key="1">
    <source>
        <dbReference type="ARBA" id="ARBA00004123"/>
    </source>
</evidence>
<feature type="region of interest" description="Disordered" evidence="2">
    <location>
        <begin position="16"/>
        <end position="50"/>
    </location>
</feature>
<reference evidence="4" key="2">
    <citation type="submission" date="2007-04" db="EMBL/GenBank/DDBJ databases">
        <title>The genome of the human body louse.</title>
        <authorList>
            <consortium name="The Human Body Louse Genome Consortium"/>
            <person name="Kirkness E."/>
            <person name="Walenz B."/>
            <person name="Hass B."/>
            <person name="Bruggner R."/>
            <person name="Strausberg R."/>
        </authorList>
    </citation>
    <scope>NUCLEOTIDE SEQUENCE</scope>
    <source>
        <strain evidence="4">USDA</strain>
    </source>
</reference>
<feature type="compositionally biased region" description="Low complexity" evidence="2">
    <location>
        <begin position="182"/>
        <end position="217"/>
    </location>
</feature>
<dbReference type="GeneID" id="8238029"/>
<dbReference type="InterPro" id="IPR015010">
    <property type="entry name" value="TERF2IP_Myb"/>
</dbReference>
<feature type="compositionally biased region" description="Low complexity" evidence="2">
    <location>
        <begin position="313"/>
        <end position="324"/>
    </location>
</feature>
<dbReference type="EMBL" id="DS235063">
    <property type="protein sequence ID" value="EEB11173.1"/>
    <property type="molecule type" value="Genomic_DNA"/>
</dbReference>
<protein>
    <recommendedName>
        <fullName evidence="3">TERF2-interacting telomeric protein 1 Myb domain-containing protein</fullName>
    </recommendedName>
</protein>
<evidence type="ECO:0000313" key="5">
    <source>
        <dbReference type="EnsemblMetazoa" id="PHUM095400-PA"/>
    </source>
</evidence>
<dbReference type="SUPFAM" id="SSF46689">
    <property type="entry name" value="Homeodomain-like"/>
    <property type="match status" value="1"/>
</dbReference>
<accession>E0VCR7</accession>
<feature type="region of interest" description="Disordered" evidence="2">
    <location>
        <begin position="179"/>
        <end position="217"/>
    </location>
</feature>
<evidence type="ECO:0000256" key="2">
    <source>
        <dbReference type="SAM" id="MobiDB-lite"/>
    </source>
</evidence>
<feature type="region of interest" description="Disordered" evidence="2">
    <location>
        <begin position="307"/>
        <end position="355"/>
    </location>
</feature>
<evidence type="ECO:0000313" key="6">
    <source>
        <dbReference type="Proteomes" id="UP000009046"/>
    </source>
</evidence>